<dbReference type="Pfam" id="PF04030">
    <property type="entry name" value="ALO"/>
    <property type="match status" value="1"/>
</dbReference>
<sequence>MKQMREMFIYTSPLWLLLIATICAMPPPPPLQCSQIGCIFYSSYGAWGDRKDCHVPNVTYPATQEEVRQAVAYANRNKLKLRVVSKFSHSIPKLACPTSVSDDAFLISSAKYDSGIHVDTENLAVTADAGVGLRELIDKVEEAGLSLVAAPYWEGVSVGGLISTGAHGSSWWGKEGAVHDHLIALTLVVPAPASEGYAKIITLQAKDPLFNAAKLSLGLLGVISKVTLSVERGFKRSVTYNFTSDEEFEEELMEHARKYEFGDITWYPSKHKAVYRYDDRVPINVSGNGVYDFIGFQSTSILISKSIRAAEKTMESTRNVKGKCIVAATSVGSKQLVANGLKNGLIFTGYPVVGPQAKIQTSGSCLYSPTFDVTATCPWDPRIDGLFFYETTAIFPAPKFADFIRDVRKLRDQNPDNFCGVDIYNGFLIRFIKASGAYLGQSEDSVVVDFNYYRASEASTPRLNQDLWEEVEQMAFFKHGAKPHWAKNRNVAFLGVQRKYPRFSKFVAAKKQLDPENMFSSEWTDEIVFGKEAAKGEDQGCALEGLCICSQDRHCSPEKGYFCQQGLVYKEARVCRYSQSTDFEF</sequence>
<dbReference type="Pfam" id="PF01565">
    <property type="entry name" value="FAD_binding_4"/>
    <property type="match status" value="1"/>
</dbReference>
<evidence type="ECO:0000256" key="10">
    <source>
        <dbReference type="ARBA" id="ARBA00048083"/>
    </source>
</evidence>
<name>A0A5N6R6H7_9ROSI</name>
<dbReference type="InterPro" id="IPR016166">
    <property type="entry name" value="FAD-bd_PCMH"/>
</dbReference>
<dbReference type="InterPro" id="IPR016169">
    <property type="entry name" value="FAD-bd_PCMH_sub2"/>
</dbReference>
<dbReference type="EMBL" id="CM017325">
    <property type="protein sequence ID" value="KAE8056599.1"/>
    <property type="molecule type" value="Genomic_DNA"/>
</dbReference>
<evidence type="ECO:0000256" key="8">
    <source>
        <dbReference type="ARBA" id="ARBA00022827"/>
    </source>
</evidence>
<proteinExistence type="inferred from homology"/>
<dbReference type="InterPro" id="IPR050432">
    <property type="entry name" value="FAD-linked_Oxidoreductases_BP"/>
</dbReference>
<dbReference type="InterPro" id="IPR036318">
    <property type="entry name" value="FAD-bd_PCMH-like_sf"/>
</dbReference>
<comment type="pathway">
    <text evidence="2">Cofactor biosynthesis; L-ascorbate biosynthesis.</text>
</comment>
<keyword evidence="6" id="KW-0060">Ascorbate biosynthesis</keyword>
<dbReference type="NCBIfam" id="TIGR01677">
    <property type="entry name" value="pln_FAD_oxido"/>
    <property type="match status" value="1"/>
</dbReference>
<dbReference type="Gene3D" id="3.30.70.2520">
    <property type="match status" value="1"/>
</dbReference>
<gene>
    <name evidence="13" type="ORF">FH972_013354</name>
</gene>
<feature type="domain" description="FAD-binding PCMH-type" evidence="12">
    <location>
        <begin position="51"/>
        <end position="233"/>
    </location>
</feature>
<dbReference type="GO" id="GO:0016020">
    <property type="term" value="C:membrane"/>
    <property type="evidence" value="ECO:0007669"/>
    <property type="project" value="InterPro"/>
</dbReference>
<feature type="chain" id="PRO_5024351367" description="L-gulonolactone oxidase" evidence="11">
    <location>
        <begin position="25"/>
        <end position="585"/>
    </location>
</feature>
<evidence type="ECO:0000256" key="7">
    <source>
        <dbReference type="ARBA" id="ARBA00022729"/>
    </source>
</evidence>
<dbReference type="InterPro" id="IPR055154">
    <property type="entry name" value="GULLO2-like_C"/>
</dbReference>
<protein>
    <recommendedName>
        <fullName evidence="4">L-gulonolactone oxidase</fullName>
        <ecNumber evidence="4">1.1.3.8</ecNumber>
    </recommendedName>
</protein>
<dbReference type="Pfam" id="PF22906">
    <property type="entry name" value="GULLO2-like_3rd"/>
    <property type="match status" value="1"/>
</dbReference>
<comment type="cofactor">
    <cofactor evidence="1">
        <name>FAD</name>
        <dbReference type="ChEBI" id="CHEBI:57692"/>
    </cofactor>
</comment>
<evidence type="ECO:0000259" key="12">
    <source>
        <dbReference type="PROSITE" id="PS51387"/>
    </source>
</evidence>
<dbReference type="AlphaFoldDB" id="A0A5N6R6H7"/>
<dbReference type="GO" id="GO:0019853">
    <property type="term" value="P:L-ascorbic acid biosynthetic process"/>
    <property type="evidence" value="ECO:0007669"/>
    <property type="project" value="UniProtKB-UniPathway"/>
</dbReference>
<dbReference type="GO" id="GO:0003885">
    <property type="term" value="F:D-arabinono-1,4-lactone oxidase activity"/>
    <property type="evidence" value="ECO:0007669"/>
    <property type="project" value="InterPro"/>
</dbReference>
<dbReference type="GO" id="GO:0071949">
    <property type="term" value="F:FAD binding"/>
    <property type="evidence" value="ECO:0007669"/>
    <property type="project" value="InterPro"/>
</dbReference>
<dbReference type="InterPro" id="IPR007173">
    <property type="entry name" value="ALO_C"/>
</dbReference>
<dbReference type="PANTHER" id="PTHR13878:SF125">
    <property type="entry name" value="L-GULONOLACTONE OXIDASE 3"/>
    <property type="match status" value="1"/>
</dbReference>
<dbReference type="UniPathway" id="UPA00132"/>
<dbReference type="PANTHER" id="PTHR13878">
    <property type="entry name" value="GULONOLACTONE OXIDASE"/>
    <property type="match status" value="1"/>
</dbReference>
<dbReference type="Proteomes" id="UP000327013">
    <property type="component" value="Chromosome 5"/>
</dbReference>
<evidence type="ECO:0000313" key="14">
    <source>
        <dbReference type="Proteomes" id="UP000327013"/>
    </source>
</evidence>
<dbReference type="FunFam" id="3.30.465.10:FF:000033">
    <property type="entry name" value="L-gulonolactone oxidase 5"/>
    <property type="match status" value="1"/>
</dbReference>
<comment type="catalytic activity">
    <reaction evidence="10">
        <text>L-gulono-1,4-lactone + O2 = L-ascorbate + H2O2 + H(+)</text>
        <dbReference type="Rhea" id="RHEA:32363"/>
        <dbReference type="ChEBI" id="CHEBI:15378"/>
        <dbReference type="ChEBI" id="CHEBI:15379"/>
        <dbReference type="ChEBI" id="CHEBI:16240"/>
        <dbReference type="ChEBI" id="CHEBI:17587"/>
        <dbReference type="ChEBI" id="CHEBI:38290"/>
        <dbReference type="EC" id="1.1.3.8"/>
    </reaction>
</comment>
<feature type="signal peptide" evidence="11">
    <location>
        <begin position="1"/>
        <end position="24"/>
    </location>
</feature>
<keyword evidence="9" id="KW-0560">Oxidoreductase</keyword>
<evidence type="ECO:0000256" key="9">
    <source>
        <dbReference type="ARBA" id="ARBA00023002"/>
    </source>
</evidence>
<keyword evidence="8" id="KW-0274">FAD</keyword>
<dbReference type="SUPFAM" id="SSF56176">
    <property type="entry name" value="FAD-binding/transporter-associated domain-like"/>
    <property type="match status" value="1"/>
</dbReference>
<dbReference type="InterPro" id="IPR010030">
    <property type="entry name" value="GULO_Plant"/>
</dbReference>
<dbReference type="EC" id="1.1.3.8" evidence="4"/>
<evidence type="ECO:0000256" key="11">
    <source>
        <dbReference type="SAM" id="SignalP"/>
    </source>
</evidence>
<comment type="similarity">
    <text evidence="3">Belongs to the oxygen-dependent FAD-linked oxidoreductase family.</text>
</comment>
<dbReference type="GO" id="GO:0050105">
    <property type="term" value="F:L-gulonolactone oxidase activity"/>
    <property type="evidence" value="ECO:0007669"/>
    <property type="project" value="UniProtKB-EC"/>
</dbReference>
<evidence type="ECO:0000256" key="2">
    <source>
        <dbReference type="ARBA" id="ARBA00005147"/>
    </source>
</evidence>
<keyword evidence="5" id="KW-0285">Flavoprotein</keyword>
<accession>A0A5N6R6H7</accession>
<evidence type="ECO:0000313" key="13">
    <source>
        <dbReference type="EMBL" id="KAE8056599.1"/>
    </source>
</evidence>
<evidence type="ECO:0000256" key="3">
    <source>
        <dbReference type="ARBA" id="ARBA00005466"/>
    </source>
</evidence>
<evidence type="ECO:0000256" key="5">
    <source>
        <dbReference type="ARBA" id="ARBA00022630"/>
    </source>
</evidence>
<evidence type="ECO:0000256" key="4">
    <source>
        <dbReference type="ARBA" id="ARBA00013121"/>
    </source>
</evidence>
<keyword evidence="14" id="KW-1185">Reference proteome</keyword>
<keyword evidence="7 11" id="KW-0732">Signal</keyword>
<dbReference type="Gene3D" id="3.30.465.10">
    <property type="match status" value="1"/>
</dbReference>
<dbReference type="PROSITE" id="PS51387">
    <property type="entry name" value="FAD_PCMH"/>
    <property type="match status" value="1"/>
</dbReference>
<organism evidence="13 14">
    <name type="scientific">Carpinus fangiana</name>
    <dbReference type="NCBI Taxonomy" id="176857"/>
    <lineage>
        <taxon>Eukaryota</taxon>
        <taxon>Viridiplantae</taxon>
        <taxon>Streptophyta</taxon>
        <taxon>Embryophyta</taxon>
        <taxon>Tracheophyta</taxon>
        <taxon>Spermatophyta</taxon>
        <taxon>Magnoliopsida</taxon>
        <taxon>eudicotyledons</taxon>
        <taxon>Gunneridae</taxon>
        <taxon>Pentapetalae</taxon>
        <taxon>rosids</taxon>
        <taxon>fabids</taxon>
        <taxon>Fagales</taxon>
        <taxon>Betulaceae</taxon>
        <taxon>Carpinus</taxon>
    </lineage>
</organism>
<dbReference type="OrthoDB" id="610608at2759"/>
<evidence type="ECO:0000256" key="6">
    <source>
        <dbReference type="ARBA" id="ARBA00022644"/>
    </source>
</evidence>
<dbReference type="InterPro" id="IPR006094">
    <property type="entry name" value="Oxid_FAD_bind_N"/>
</dbReference>
<reference evidence="13 14" key="1">
    <citation type="submission" date="2019-06" db="EMBL/GenBank/DDBJ databases">
        <title>A chromosomal-level reference genome of Carpinus fangiana (Coryloideae, Betulaceae).</title>
        <authorList>
            <person name="Yang X."/>
            <person name="Wang Z."/>
            <person name="Zhang L."/>
            <person name="Hao G."/>
            <person name="Liu J."/>
            <person name="Yang Y."/>
        </authorList>
    </citation>
    <scope>NUCLEOTIDE SEQUENCE [LARGE SCALE GENOMIC DNA]</scope>
    <source>
        <strain evidence="13">Cfa_2016G</strain>
        <tissue evidence="13">Leaf</tissue>
    </source>
</reference>
<evidence type="ECO:0000256" key="1">
    <source>
        <dbReference type="ARBA" id="ARBA00001974"/>
    </source>
</evidence>